<gene>
    <name evidence="2" type="primary">LOC142179902</name>
</gene>
<organism evidence="1 2">
    <name type="scientific">Nicotiana tabacum</name>
    <name type="common">Common tobacco</name>
    <dbReference type="NCBI Taxonomy" id="4097"/>
    <lineage>
        <taxon>Eukaryota</taxon>
        <taxon>Viridiplantae</taxon>
        <taxon>Streptophyta</taxon>
        <taxon>Embryophyta</taxon>
        <taxon>Tracheophyta</taxon>
        <taxon>Spermatophyta</taxon>
        <taxon>Magnoliopsida</taxon>
        <taxon>eudicotyledons</taxon>
        <taxon>Gunneridae</taxon>
        <taxon>Pentapetalae</taxon>
        <taxon>asterids</taxon>
        <taxon>lamiids</taxon>
        <taxon>Solanales</taxon>
        <taxon>Solanaceae</taxon>
        <taxon>Nicotianoideae</taxon>
        <taxon>Nicotianeae</taxon>
        <taxon>Nicotiana</taxon>
    </lineage>
</organism>
<proteinExistence type="predicted"/>
<reference evidence="2" key="2">
    <citation type="submission" date="2025-08" db="UniProtKB">
        <authorList>
            <consortium name="RefSeq"/>
        </authorList>
    </citation>
    <scope>IDENTIFICATION</scope>
    <source>
        <tissue evidence="2">Leaf</tissue>
    </source>
</reference>
<dbReference type="RefSeq" id="XP_075106894.1">
    <property type="nucleotide sequence ID" value="XM_075250793.1"/>
</dbReference>
<sequence length="185" mass="21325">MAKILQKRKVSIACVQETRRCDKGLYEDCKVIPSEDLATQHRLLVMDVGILVKRKKRFVQGQPRIMSGVLAKDNVKDLEGRLAAMGAWKSGRDANVMWTSKVEVKKAAYLKLVESIDDEQRRENIERYKESRREAKLAVTEAKTAAFGRLYEKLRGKGGEKKLFRLAKMRERKARDLDQDEEDAR</sequence>
<protein>
    <submittedName>
        <fullName evidence="2">Uncharacterized protein LOC142179902</fullName>
    </submittedName>
</protein>
<evidence type="ECO:0000313" key="1">
    <source>
        <dbReference type="Proteomes" id="UP000790787"/>
    </source>
</evidence>
<name>A0AC58UCB4_TOBAC</name>
<reference evidence="1" key="1">
    <citation type="journal article" date="2014" name="Nat. Commun.">
        <title>The tobacco genome sequence and its comparison with those of tomato and potato.</title>
        <authorList>
            <person name="Sierro N."/>
            <person name="Battey J.N."/>
            <person name="Ouadi S."/>
            <person name="Bakaher N."/>
            <person name="Bovet L."/>
            <person name="Willig A."/>
            <person name="Goepfert S."/>
            <person name="Peitsch M.C."/>
            <person name="Ivanov N.V."/>
        </authorList>
    </citation>
    <scope>NUCLEOTIDE SEQUENCE [LARGE SCALE GENOMIC DNA]</scope>
</reference>
<evidence type="ECO:0000313" key="2">
    <source>
        <dbReference type="RefSeq" id="XP_075106894.1"/>
    </source>
</evidence>
<dbReference type="Proteomes" id="UP000790787">
    <property type="component" value="Chromosome 4"/>
</dbReference>
<keyword evidence="1" id="KW-1185">Reference proteome</keyword>
<accession>A0AC58UCB4</accession>